<organism evidence="2 3">
    <name type="scientific">Caerostris extrusa</name>
    <name type="common">Bark spider</name>
    <name type="synonym">Caerostris bankana</name>
    <dbReference type="NCBI Taxonomy" id="172846"/>
    <lineage>
        <taxon>Eukaryota</taxon>
        <taxon>Metazoa</taxon>
        <taxon>Ecdysozoa</taxon>
        <taxon>Arthropoda</taxon>
        <taxon>Chelicerata</taxon>
        <taxon>Arachnida</taxon>
        <taxon>Araneae</taxon>
        <taxon>Araneomorphae</taxon>
        <taxon>Entelegynae</taxon>
        <taxon>Araneoidea</taxon>
        <taxon>Araneidae</taxon>
        <taxon>Caerostris</taxon>
    </lineage>
</organism>
<accession>A0AAV4WR83</accession>
<feature type="region of interest" description="Disordered" evidence="1">
    <location>
        <begin position="44"/>
        <end position="69"/>
    </location>
</feature>
<protein>
    <submittedName>
        <fullName evidence="2">Uncharacterized protein</fullName>
    </submittedName>
</protein>
<dbReference type="AlphaFoldDB" id="A0AAV4WR83"/>
<sequence length="121" mass="13953">MDEYVRKGKSSSIRLLLQDDCRTRTLSSHKRVSIVSHPFMCFRKRKSSSSPNKSAKKIGSRLNETDDAPPDVDIIFQQSLYVVFASKNNWVKGNLKCIKQLFYDLALFKLLQTISSFLEVY</sequence>
<dbReference type="Proteomes" id="UP001054945">
    <property type="component" value="Unassembled WGS sequence"/>
</dbReference>
<reference evidence="2 3" key="1">
    <citation type="submission" date="2021-06" db="EMBL/GenBank/DDBJ databases">
        <title>Caerostris extrusa draft genome.</title>
        <authorList>
            <person name="Kono N."/>
            <person name="Arakawa K."/>
        </authorList>
    </citation>
    <scope>NUCLEOTIDE SEQUENCE [LARGE SCALE GENOMIC DNA]</scope>
</reference>
<gene>
    <name evidence="2" type="ORF">CEXT_629731</name>
</gene>
<evidence type="ECO:0000256" key="1">
    <source>
        <dbReference type="SAM" id="MobiDB-lite"/>
    </source>
</evidence>
<evidence type="ECO:0000313" key="2">
    <source>
        <dbReference type="EMBL" id="GIY84436.1"/>
    </source>
</evidence>
<comment type="caution">
    <text evidence="2">The sequence shown here is derived from an EMBL/GenBank/DDBJ whole genome shotgun (WGS) entry which is preliminary data.</text>
</comment>
<keyword evidence="3" id="KW-1185">Reference proteome</keyword>
<dbReference type="EMBL" id="BPLR01016513">
    <property type="protein sequence ID" value="GIY84436.1"/>
    <property type="molecule type" value="Genomic_DNA"/>
</dbReference>
<proteinExistence type="predicted"/>
<name>A0AAV4WR83_CAEEX</name>
<evidence type="ECO:0000313" key="3">
    <source>
        <dbReference type="Proteomes" id="UP001054945"/>
    </source>
</evidence>